<dbReference type="RefSeq" id="XP_014153675.1">
    <property type="nucleotide sequence ID" value="XM_014298200.1"/>
</dbReference>
<evidence type="ECO:0000313" key="2">
    <source>
        <dbReference type="EMBL" id="KNC79773.1"/>
    </source>
</evidence>
<gene>
    <name evidence="2" type="ORF">SARC_07846</name>
</gene>
<evidence type="ECO:0000256" key="1">
    <source>
        <dbReference type="SAM" id="MobiDB-lite"/>
    </source>
</evidence>
<protein>
    <submittedName>
        <fullName evidence="2">Uncharacterized protein</fullName>
    </submittedName>
</protein>
<proteinExistence type="predicted"/>
<dbReference type="GeneID" id="25908350"/>
<name>A0A0L0FV07_9EUKA</name>
<evidence type="ECO:0000313" key="3">
    <source>
        <dbReference type="Proteomes" id="UP000054560"/>
    </source>
</evidence>
<feature type="region of interest" description="Disordered" evidence="1">
    <location>
        <begin position="1"/>
        <end position="20"/>
    </location>
</feature>
<accession>A0A0L0FV07</accession>
<dbReference type="Proteomes" id="UP000054560">
    <property type="component" value="Unassembled WGS sequence"/>
</dbReference>
<organism evidence="2 3">
    <name type="scientific">Sphaeroforma arctica JP610</name>
    <dbReference type="NCBI Taxonomy" id="667725"/>
    <lineage>
        <taxon>Eukaryota</taxon>
        <taxon>Ichthyosporea</taxon>
        <taxon>Ichthyophonida</taxon>
        <taxon>Sphaeroforma</taxon>
    </lineage>
</organism>
<keyword evidence="3" id="KW-1185">Reference proteome</keyword>
<reference evidence="2 3" key="1">
    <citation type="submission" date="2011-02" db="EMBL/GenBank/DDBJ databases">
        <title>The Genome Sequence of Sphaeroforma arctica JP610.</title>
        <authorList>
            <consortium name="The Broad Institute Genome Sequencing Platform"/>
            <person name="Russ C."/>
            <person name="Cuomo C."/>
            <person name="Young S.K."/>
            <person name="Zeng Q."/>
            <person name="Gargeya S."/>
            <person name="Alvarado L."/>
            <person name="Berlin A."/>
            <person name="Chapman S.B."/>
            <person name="Chen Z."/>
            <person name="Freedman E."/>
            <person name="Gellesch M."/>
            <person name="Goldberg J."/>
            <person name="Griggs A."/>
            <person name="Gujja S."/>
            <person name="Heilman E."/>
            <person name="Heiman D."/>
            <person name="Howarth C."/>
            <person name="Mehta T."/>
            <person name="Neiman D."/>
            <person name="Pearson M."/>
            <person name="Roberts A."/>
            <person name="Saif S."/>
            <person name="Shea T."/>
            <person name="Shenoy N."/>
            <person name="Sisk P."/>
            <person name="Stolte C."/>
            <person name="Sykes S."/>
            <person name="White J."/>
            <person name="Yandava C."/>
            <person name="Burger G."/>
            <person name="Gray M.W."/>
            <person name="Holland P.W.H."/>
            <person name="King N."/>
            <person name="Lang F.B.F."/>
            <person name="Roger A.J."/>
            <person name="Ruiz-Trillo I."/>
            <person name="Haas B."/>
            <person name="Nusbaum C."/>
            <person name="Birren B."/>
        </authorList>
    </citation>
    <scope>NUCLEOTIDE SEQUENCE [LARGE SCALE GENOMIC DNA]</scope>
    <source>
        <strain evidence="2 3">JP610</strain>
    </source>
</reference>
<sequence>MPTARTAIGITTPAMEEGAIKSDATPHAIPLERPKSGNACTVGILEDKLYAQKMNETIDIGVFHKLSQVIVHTHQPD</sequence>
<dbReference type="AlphaFoldDB" id="A0A0L0FV07"/>
<dbReference type="EMBL" id="KQ242247">
    <property type="protein sequence ID" value="KNC79773.1"/>
    <property type="molecule type" value="Genomic_DNA"/>
</dbReference>